<evidence type="ECO:0000256" key="7">
    <source>
        <dbReference type="ARBA" id="ARBA00023157"/>
    </source>
</evidence>
<dbReference type="STRING" id="104452.A0A0L7KWX0"/>
<dbReference type="InterPro" id="IPR043504">
    <property type="entry name" value="Peptidase_S1_PA_chymotrypsin"/>
</dbReference>
<name>A0A0L7KWX0_OPEBR</name>
<dbReference type="PROSITE" id="PS01209">
    <property type="entry name" value="LDLRA_1"/>
    <property type="match status" value="2"/>
</dbReference>
<dbReference type="Pfam" id="PF00089">
    <property type="entry name" value="Trypsin"/>
    <property type="match status" value="1"/>
</dbReference>
<evidence type="ECO:0000256" key="5">
    <source>
        <dbReference type="ARBA" id="ARBA00022989"/>
    </source>
</evidence>
<evidence type="ECO:0000256" key="2">
    <source>
        <dbReference type="ARBA" id="ARBA00004308"/>
    </source>
</evidence>
<dbReference type="InterPro" id="IPR001254">
    <property type="entry name" value="Trypsin_dom"/>
</dbReference>
<keyword evidence="13" id="KW-0378">Hydrolase</keyword>
<comment type="caution">
    <text evidence="9">Lacks conserved residue(s) required for the propagation of feature annotation.</text>
</comment>
<feature type="disulfide bond" evidence="8">
    <location>
        <begin position="1065"/>
        <end position="1083"/>
    </location>
</feature>
<feature type="domain" description="SRCR" evidence="12">
    <location>
        <begin position="699"/>
        <end position="757"/>
    </location>
</feature>
<dbReference type="InterPro" id="IPR002172">
    <property type="entry name" value="LDrepeatLR_classA_rpt"/>
</dbReference>
<dbReference type="GO" id="GO:0005886">
    <property type="term" value="C:plasma membrane"/>
    <property type="evidence" value="ECO:0007669"/>
    <property type="project" value="TreeGrafter"/>
</dbReference>
<organism evidence="13 14">
    <name type="scientific">Operophtera brumata</name>
    <name type="common">Winter moth</name>
    <name type="synonym">Phalaena brumata</name>
    <dbReference type="NCBI Taxonomy" id="104452"/>
    <lineage>
        <taxon>Eukaryota</taxon>
        <taxon>Metazoa</taxon>
        <taxon>Ecdysozoa</taxon>
        <taxon>Arthropoda</taxon>
        <taxon>Hexapoda</taxon>
        <taxon>Insecta</taxon>
        <taxon>Pterygota</taxon>
        <taxon>Neoptera</taxon>
        <taxon>Endopterygota</taxon>
        <taxon>Lepidoptera</taxon>
        <taxon>Glossata</taxon>
        <taxon>Ditrysia</taxon>
        <taxon>Geometroidea</taxon>
        <taxon>Geometridae</taxon>
        <taxon>Larentiinae</taxon>
        <taxon>Operophtera</taxon>
    </lineage>
</organism>
<sequence>SEAAQKVEANATTREVACPAGTLPCDNNEDCVDKLQWCDGNVDCSDASDEIRCSCKARVDESRLCDGPPFIQIVPIDPLLKVNYLNTGPGGSIQSSDTCFNSSAIYVTCPDFLCGMRLKSVSDDRCWLLRQLKSVSDDRCWLLRQLKSVSDDRCWLLRQLKSVSDDRCWLLRQLKSVSDDRCWLLRQLKSVSDDRCWLLRQLKFWDHYYEVKVGMLRRFSFSPQEQNQRVTHIIVNQHYSQVDMRDDLSLLKVEPAIQFSRWVRPICLPASKALPLVQPIQECPGFKCKSGVSKCLPLNRKCDKIVDCLHAEDEVNCDFTDMRSVSDLFSKGSNKTDGNKSSEKRESVLSPISLTGKASHPVPVKLTTEKTIINTFTTATEVSITSNCTTDNELMESTVVNKTRDFSHASTIEVSSSTSFEELYSDSTESVTADPTIINGKIRDAKGDLESLAMKFTPEALKSISSAIKKIQIGPDDDRRTDIIDEDWDTTTTLSETLSSESQGSKITTGRPLTTSSDEVKNSSDKTISKVESKNQDKAETKTEDLVLELLPNSENSSKTHEISKEIINDVKDLESKSDVSNNIEDLVFSELQPASIRRKNRVPKEFECRRIFQLISHNQRCDHKADCEDGTDEFDCTCSDYLSTYDQNLLCDGIFDCSDGQDEIDCYSCPDQHFLCKRSEICLPAKYVCDGKPQCPLVALSNGKEMFYDIEDKPRINLDGYLTKRNRDDWQVVCEDNISVDQQEQYATHICHYLGFRKNTKTLCSSFVYSAANRYSIKYINVKEEDITRSRVDDKRSRRNSNEGKAIHFAYRNVIENNDTARNIVIKEPQLLKEECVPNNLIYNRAVETPQDATMHMWPWVAKVFVEGYYKCTGVLIDSSWVLVSNACLWDSLSTNNFITVVLGSHRTLNSIGSFEKAHKVDAKKELYRSRVVLLHLKIPVEYSNKVKPMIISAPHFHADQKTICVAVGQDHKNNTISVFLNETTKNCNLSNRCFIRSEKENICLGWYPVASFVDSRGECGLGENIVATDIENLRYELRYYSGKPVQSESLEHTDNDDCEGVRCSRGRCVSLKDICDGVTNCEDGNDESDEACRMKGDVCEHDPYHRGCECSMGQMKCRNGKCISKELFRDGNDDCGDGTDEPMRTSCSDYLARVMPSRLCDGILHCLDRSDEDPMYCKCFAKRTFKCGAKSSDVESCVAHDMVCDGVRDCPNGEDERTCIGLSAPEGTP</sequence>
<reference evidence="13 14" key="1">
    <citation type="journal article" date="2015" name="Genome Biol. Evol.">
        <title>The genome of winter moth (Operophtera brumata) provides a genomic perspective on sexual dimorphism and phenology.</title>
        <authorList>
            <person name="Derks M.F."/>
            <person name="Smit S."/>
            <person name="Salis L."/>
            <person name="Schijlen E."/>
            <person name="Bossers A."/>
            <person name="Mateman C."/>
            <person name="Pijl A.S."/>
            <person name="de Ridder D."/>
            <person name="Groenen M.A."/>
            <person name="Visser M.E."/>
            <person name="Megens H.J."/>
        </authorList>
    </citation>
    <scope>NUCLEOTIDE SEQUENCE [LARGE SCALE GENOMIC DNA]</scope>
    <source>
        <strain evidence="13">WM2013NL</strain>
        <tissue evidence="13">Head and thorax</tissue>
    </source>
</reference>
<dbReference type="SMART" id="SM00192">
    <property type="entry name" value="LDLa"/>
    <property type="match status" value="7"/>
</dbReference>
<dbReference type="SUPFAM" id="SSF50494">
    <property type="entry name" value="Trypsin-like serine proteases"/>
    <property type="match status" value="2"/>
</dbReference>
<evidence type="ECO:0000256" key="4">
    <source>
        <dbReference type="ARBA" id="ARBA00022737"/>
    </source>
</evidence>
<evidence type="ECO:0000256" key="6">
    <source>
        <dbReference type="ARBA" id="ARBA00023136"/>
    </source>
</evidence>
<dbReference type="PANTHER" id="PTHR24270">
    <property type="entry name" value="LOW-DENSITY LIPOPROTEIN RECEPTOR-RELATED"/>
    <property type="match status" value="1"/>
</dbReference>
<dbReference type="SUPFAM" id="SSF57424">
    <property type="entry name" value="LDL receptor-like module"/>
    <property type="match status" value="6"/>
</dbReference>
<evidence type="ECO:0000259" key="11">
    <source>
        <dbReference type="PROSITE" id="PS50240"/>
    </source>
</evidence>
<dbReference type="InterPro" id="IPR009003">
    <property type="entry name" value="Peptidase_S1_PA"/>
</dbReference>
<dbReference type="PRINTS" id="PR00261">
    <property type="entry name" value="LDLRECEPTOR"/>
</dbReference>
<feature type="disulfide bond" evidence="8">
    <location>
        <begin position="302"/>
        <end position="317"/>
    </location>
</feature>
<dbReference type="AlphaFoldDB" id="A0A0L7KWX0"/>
<dbReference type="InterPro" id="IPR015420">
    <property type="entry name" value="Peptidase_S1A_nudel"/>
</dbReference>
<evidence type="ECO:0000256" key="10">
    <source>
        <dbReference type="SAM" id="MobiDB-lite"/>
    </source>
</evidence>
<feature type="disulfide bond" evidence="8">
    <location>
        <begin position="1112"/>
        <end position="1124"/>
    </location>
</feature>
<evidence type="ECO:0000313" key="13">
    <source>
        <dbReference type="EMBL" id="KOB67561.1"/>
    </source>
</evidence>
<dbReference type="PROSITE" id="PS50287">
    <property type="entry name" value="SRCR_2"/>
    <property type="match status" value="1"/>
</dbReference>
<feature type="compositionally biased region" description="Polar residues" evidence="10">
    <location>
        <begin position="503"/>
        <end position="517"/>
    </location>
</feature>
<feature type="non-terminal residue" evidence="13">
    <location>
        <position position="1231"/>
    </location>
</feature>
<evidence type="ECO:0000256" key="9">
    <source>
        <dbReference type="PROSITE-ProRule" id="PRU00196"/>
    </source>
</evidence>
<dbReference type="Gene3D" id="2.40.10.10">
    <property type="entry name" value="Trypsin-like serine proteases"/>
    <property type="match status" value="2"/>
</dbReference>
<dbReference type="GO" id="GO:0006508">
    <property type="term" value="P:proteolysis"/>
    <property type="evidence" value="ECO:0007669"/>
    <property type="project" value="UniProtKB-KW"/>
</dbReference>
<dbReference type="GO" id="GO:0016192">
    <property type="term" value="P:vesicle-mediated transport"/>
    <property type="evidence" value="ECO:0007669"/>
    <property type="project" value="UniProtKB-ARBA"/>
</dbReference>
<keyword evidence="6" id="KW-0472">Membrane</keyword>
<feature type="disulfide bond" evidence="8">
    <location>
        <begin position="283"/>
        <end position="295"/>
    </location>
</feature>
<keyword evidence="5" id="KW-1133">Transmembrane helix</keyword>
<evidence type="ECO:0000259" key="12">
    <source>
        <dbReference type="PROSITE" id="PS50287"/>
    </source>
</evidence>
<feature type="region of interest" description="Disordered" evidence="10">
    <location>
        <begin position="495"/>
        <end position="541"/>
    </location>
</feature>
<keyword evidence="4" id="KW-0677">Repeat</keyword>
<evidence type="ECO:0000256" key="3">
    <source>
        <dbReference type="ARBA" id="ARBA00022692"/>
    </source>
</evidence>
<dbReference type="InterPro" id="IPR036055">
    <property type="entry name" value="LDL_receptor-like_sf"/>
</dbReference>
<keyword evidence="13" id="KW-0645">Protease</keyword>
<keyword evidence="14" id="KW-1185">Reference proteome</keyword>
<feature type="disulfide bond" evidence="8">
    <location>
        <begin position="38"/>
        <end position="53"/>
    </location>
</feature>
<evidence type="ECO:0000256" key="1">
    <source>
        <dbReference type="ARBA" id="ARBA00004167"/>
    </source>
</evidence>
<dbReference type="InterPro" id="IPR050685">
    <property type="entry name" value="LDLR"/>
</dbReference>
<dbReference type="PROSITE" id="PS50068">
    <property type="entry name" value="LDLRA_2"/>
    <property type="match status" value="6"/>
</dbReference>
<feature type="disulfide bond" evidence="8">
    <location>
        <begin position="652"/>
        <end position="667"/>
    </location>
</feature>
<accession>A0A0L7KWX0</accession>
<feature type="non-terminal residue" evidence="13">
    <location>
        <position position="1"/>
    </location>
</feature>
<dbReference type="EMBL" id="JTDY01004949">
    <property type="protein sequence ID" value="KOB67561.1"/>
    <property type="molecule type" value="Genomic_DNA"/>
</dbReference>
<dbReference type="GO" id="GO:0012505">
    <property type="term" value="C:endomembrane system"/>
    <property type="evidence" value="ECO:0007669"/>
    <property type="project" value="UniProtKB-SubCell"/>
</dbReference>
<dbReference type="InterPro" id="IPR023415">
    <property type="entry name" value="LDLR_class-A_CS"/>
</dbReference>
<evidence type="ECO:0000313" key="14">
    <source>
        <dbReference type="Proteomes" id="UP000037510"/>
    </source>
</evidence>
<feature type="region of interest" description="Disordered" evidence="10">
    <location>
        <begin position="330"/>
        <end position="351"/>
    </location>
</feature>
<feature type="disulfide bond" evidence="8">
    <location>
        <begin position="1206"/>
        <end position="1221"/>
    </location>
</feature>
<evidence type="ECO:0000256" key="8">
    <source>
        <dbReference type="PROSITE-ProRule" id="PRU00124"/>
    </source>
</evidence>
<dbReference type="GO" id="GO:0004252">
    <property type="term" value="F:serine-type endopeptidase activity"/>
    <property type="evidence" value="ECO:0007669"/>
    <property type="project" value="InterPro"/>
</dbReference>
<dbReference type="InterPro" id="IPR001190">
    <property type="entry name" value="SRCR"/>
</dbReference>
<dbReference type="Gene3D" id="4.10.400.10">
    <property type="entry name" value="Low-density Lipoprotein Receptor"/>
    <property type="match status" value="7"/>
</dbReference>
<proteinExistence type="predicted"/>
<keyword evidence="7 8" id="KW-1015">Disulfide bond</keyword>
<feature type="compositionally biased region" description="Basic and acidic residues" evidence="10">
    <location>
        <begin position="518"/>
        <end position="541"/>
    </location>
</feature>
<comment type="caution">
    <text evidence="13">The sequence shown here is derived from an EMBL/GenBank/DDBJ whole genome shotgun (WGS) entry which is preliminary data.</text>
</comment>
<feature type="domain" description="Peptidase S1" evidence="11">
    <location>
        <begin position="843"/>
        <end position="1170"/>
    </location>
</feature>
<dbReference type="Pfam" id="PF09342">
    <property type="entry name" value="DUF1986"/>
    <property type="match status" value="1"/>
</dbReference>
<keyword evidence="3" id="KW-0812">Transmembrane</keyword>
<dbReference type="CDD" id="cd00112">
    <property type="entry name" value="LDLa"/>
    <property type="match status" value="6"/>
</dbReference>
<comment type="subcellular location">
    <subcellularLocation>
        <location evidence="2">Endomembrane system</location>
    </subcellularLocation>
    <subcellularLocation>
        <location evidence="1">Membrane</location>
        <topology evidence="1">Single-pass membrane protein</topology>
    </subcellularLocation>
</comment>
<dbReference type="PANTHER" id="PTHR24270:SF62">
    <property type="entry name" value="LOW-DENSITY LIPOPROTEIN RECEPTOR-RELATED PROTEIN 2"/>
    <property type="match status" value="1"/>
</dbReference>
<feature type="compositionally biased region" description="Basic and acidic residues" evidence="10">
    <location>
        <begin position="337"/>
        <end position="347"/>
    </location>
</feature>
<dbReference type="Proteomes" id="UP000037510">
    <property type="component" value="Unassembled WGS sequence"/>
</dbReference>
<gene>
    <name evidence="13" type="ORF">OBRU01_19559</name>
</gene>
<feature type="disulfide bond" evidence="8">
    <location>
        <begin position="1119"/>
        <end position="1137"/>
    </location>
</feature>
<protein>
    <submittedName>
        <fullName evidence="13">Ovarian serine protease</fullName>
    </submittedName>
</protein>
<dbReference type="PROSITE" id="PS50240">
    <property type="entry name" value="TRYPSIN_DOM"/>
    <property type="match status" value="1"/>
</dbReference>